<evidence type="ECO:0000313" key="10">
    <source>
        <dbReference type="EMBL" id="VDK78339.1"/>
    </source>
</evidence>
<keyword evidence="4" id="KW-0493">Microtubule</keyword>
<keyword evidence="9" id="KW-0206">Cytoskeleton</keyword>
<dbReference type="Proteomes" id="UP000267096">
    <property type="component" value="Unassembled WGS sequence"/>
</dbReference>
<dbReference type="GO" id="GO:0005874">
    <property type="term" value="C:microtubule"/>
    <property type="evidence" value="ECO:0007669"/>
    <property type="project" value="UniProtKB-KW"/>
</dbReference>
<dbReference type="OrthoDB" id="413723at2759"/>
<dbReference type="GO" id="GO:0019894">
    <property type="term" value="F:kinesin binding"/>
    <property type="evidence" value="ECO:0007669"/>
    <property type="project" value="TreeGrafter"/>
</dbReference>
<proteinExistence type="inferred from homology"/>
<reference evidence="12" key="1">
    <citation type="submission" date="2017-02" db="UniProtKB">
        <authorList>
            <consortium name="WormBaseParasite"/>
        </authorList>
    </citation>
    <scope>IDENTIFICATION</scope>
</reference>
<evidence type="ECO:0000256" key="8">
    <source>
        <dbReference type="ARBA" id="ARBA00023175"/>
    </source>
</evidence>
<gene>
    <name evidence="10" type="ORF">ASIM_LOCUS20607</name>
</gene>
<accession>A0A0M3KJQ9</accession>
<evidence type="ECO:0000256" key="2">
    <source>
        <dbReference type="ARBA" id="ARBA00009622"/>
    </source>
</evidence>
<dbReference type="GO" id="GO:0005871">
    <property type="term" value="C:kinesin complex"/>
    <property type="evidence" value="ECO:0007669"/>
    <property type="project" value="InterPro"/>
</dbReference>
<evidence type="ECO:0000256" key="9">
    <source>
        <dbReference type="ARBA" id="ARBA00023212"/>
    </source>
</evidence>
<organism evidence="12">
    <name type="scientific">Anisakis simplex</name>
    <name type="common">Herring worm</name>
    <dbReference type="NCBI Taxonomy" id="6269"/>
    <lineage>
        <taxon>Eukaryota</taxon>
        <taxon>Metazoa</taxon>
        <taxon>Ecdysozoa</taxon>
        <taxon>Nematoda</taxon>
        <taxon>Chromadorea</taxon>
        <taxon>Rhabditida</taxon>
        <taxon>Spirurina</taxon>
        <taxon>Ascaridomorpha</taxon>
        <taxon>Ascaridoidea</taxon>
        <taxon>Anisakidae</taxon>
        <taxon>Anisakis</taxon>
        <taxon>Anisakis simplex complex</taxon>
    </lineage>
</organism>
<dbReference type="Pfam" id="PF13424">
    <property type="entry name" value="TPR_12"/>
    <property type="match status" value="1"/>
</dbReference>
<keyword evidence="3" id="KW-0963">Cytoplasm</keyword>
<dbReference type="WBParaSite" id="ASIM_0002123401-mRNA-1">
    <property type="protein sequence ID" value="ASIM_0002123401-mRNA-1"/>
    <property type="gene ID" value="ASIM_0002123401"/>
</dbReference>
<evidence type="ECO:0000256" key="6">
    <source>
        <dbReference type="ARBA" id="ARBA00022803"/>
    </source>
</evidence>
<keyword evidence="7" id="KW-0175">Coiled coil</keyword>
<keyword evidence="6" id="KW-0802">TPR repeat</keyword>
<dbReference type="GO" id="GO:0005737">
    <property type="term" value="C:cytoplasm"/>
    <property type="evidence" value="ECO:0007669"/>
    <property type="project" value="TreeGrafter"/>
</dbReference>
<evidence type="ECO:0000256" key="1">
    <source>
        <dbReference type="ARBA" id="ARBA00004245"/>
    </source>
</evidence>
<dbReference type="InterPro" id="IPR002151">
    <property type="entry name" value="Kinesin_light"/>
</dbReference>
<protein>
    <submittedName>
        <fullName evidence="12">Kinesin light chain 3 (inferred by orthology to a human protein)</fullName>
    </submittedName>
</protein>
<evidence type="ECO:0000256" key="3">
    <source>
        <dbReference type="ARBA" id="ARBA00022490"/>
    </source>
</evidence>
<keyword evidence="8" id="KW-0505">Motor protein</keyword>
<dbReference type="EMBL" id="UYRR01040102">
    <property type="protein sequence ID" value="VDK78339.1"/>
    <property type="molecule type" value="Genomic_DNA"/>
</dbReference>
<reference evidence="10 11" key="2">
    <citation type="submission" date="2018-11" db="EMBL/GenBank/DDBJ databases">
        <authorList>
            <consortium name="Pathogen Informatics"/>
        </authorList>
    </citation>
    <scope>NUCLEOTIDE SEQUENCE [LARGE SCALE GENOMIC DNA]</scope>
</reference>
<dbReference type="PANTHER" id="PTHR45783">
    <property type="entry name" value="KINESIN LIGHT CHAIN"/>
    <property type="match status" value="1"/>
</dbReference>
<keyword evidence="5" id="KW-0677">Repeat</keyword>
<keyword evidence="11" id="KW-1185">Reference proteome</keyword>
<dbReference type="SUPFAM" id="SSF48452">
    <property type="entry name" value="TPR-like"/>
    <property type="match status" value="1"/>
</dbReference>
<dbReference type="PANTHER" id="PTHR45783:SF3">
    <property type="entry name" value="KINESIN LIGHT CHAIN"/>
    <property type="match status" value="1"/>
</dbReference>
<dbReference type="InterPro" id="IPR011990">
    <property type="entry name" value="TPR-like_helical_dom_sf"/>
</dbReference>
<dbReference type="InterPro" id="IPR019734">
    <property type="entry name" value="TPR_rpt"/>
</dbReference>
<comment type="similarity">
    <text evidence="2">Belongs to the kinesin light chain family.</text>
</comment>
<dbReference type="Gene3D" id="1.25.40.10">
    <property type="entry name" value="Tetratricopeptide repeat domain"/>
    <property type="match status" value="1"/>
</dbReference>
<evidence type="ECO:0000313" key="11">
    <source>
        <dbReference type="Proteomes" id="UP000267096"/>
    </source>
</evidence>
<comment type="subcellular location">
    <subcellularLocation>
        <location evidence="1">Cytoplasm</location>
        <location evidence="1">Cytoskeleton</location>
    </subcellularLocation>
</comment>
<evidence type="ECO:0000256" key="5">
    <source>
        <dbReference type="ARBA" id="ARBA00022737"/>
    </source>
</evidence>
<evidence type="ECO:0000256" key="4">
    <source>
        <dbReference type="ARBA" id="ARBA00022701"/>
    </source>
</evidence>
<dbReference type="AlphaFoldDB" id="A0A0M3KJQ9"/>
<evidence type="ECO:0000313" key="12">
    <source>
        <dbReference type="WBParaSite" id="ASIM_0002123401-mRNA-1"/>
    </source>
</evidence>
<sequence>MDNGYRHPEVVGVNFRDQNKFKEATKLLNEALHIREECLGESHPAVAATLNNLAVLYGKRGKYKEAELLCRRALEIREMVRIQF</sequence>
<dbReference type="SMART" id="SM00028">
    <property type="entry name" value="TPR"/>
    <property type="match status" value="1"/>
</dbReference>
<name>A0A0M3KJQ9_ANISI</name>
<dbReference type="GO" id="GO:0007018">
    <property type="term" value="P:microtubule-based movement"/>
    <property type="evidence" value="ECO:0007669"/>
    <property type="project" value="TreeGrafter"/>
</dbReference>
<evidence type="ECO:0000256" key="7">
    <source>
        <dbReference type="ARBA" id="ARBA00023054"/>
    </source>
</evidence>